<reference evidence="3" key="1">
    <citation type="submission" date="2016-12" db="EMBL/GenBank/DDBJ databases">
        <authorList>
            <person name="Brunel B."/>
        </authorList>
    </citation>
    <scope>NUCLEOTIDE SEQUENCE [LARGE SCALE GENOMIC DNA]</scope>
</reference>
<organism evidence="2 3">
    <name type="scientific">Mesorhizobium delmotii</name>
    <dbReference type="NCBI Taxonomy" id="1631247"/>
    <lineage>
        <taxon>Bacteria</taxon>
        <taxon>Pseudomonadati</taxon>
        <taxon>Pseudomonadota</taxon>
        <taxon>Alphaproteobacteria</taxon>
        <taxon>Hyphomicrobiales</taxon>
        <taxon>Phyllobacteriaceae</taxon>
        <taxon>Mesorhizobium</taxon>
    </lineage>
</organism>
<dbReference type="Proteomes" id="UP000245698">
    <property type="component" value="Unassembled WGS sequence"/>
</dbReference>
<dbReference type="InterPro" id="IPR029055">
    <property type="entry name" value="Ntn_hydrolases_N"/>
</dbReference>
<name>A0A2P9AP43_9HYPH</name>
<dbReference type="AlphaFoldDB" id="A0A2P9AP43"/>
<keyword evidence="3" id="KW-1185">Reference proteome</keyword>
<dbReference type="PANTHER" id="PTHR43199:SF1">
    <property type="entry name" value="GLUTATHIONE HYDROLASE PROENZYME"/>
    <property type="match status" value="1"/>
</dbReference>
<sequence>MGQRRTRRWRLLWPYVLPTLRMQVYWNDAISYCGRVKGALPRSTERAQFRLACQKPWALDHWLRCDPVLAAGARKTPCRVWPAAACCSRCAGERLADEGFIPPHHLAAAWALNADALAKGGAGPYLKDARPPARFRHIRLAALLRAFGECSAAAITSGETARSLADGVRSRGGHWRAEDLAANAALDGEVLYTSFRDCEVITIGRQGWGHTLIELLSILDHLPLFGDNLTGAEACRLIAVIETCFADRPQRLGSLEAKPGGLAFETLIAPDFVAARAAEIARRMAEDSPAVAPDEAPTTKVTEGKDTTHLSALDAEGATVALSMSIGPYFGLRATDAAFGLLPRSGTQSS</sequence>
<comment type="similarity">
    <text evidence="1">Belongs to the gamma-glutamyltransferase family.</text>
</comment>
<accession>A0A2P9AP43</accession>
<dbReference type="PANTHER" id="PTHR43199">
    <property type="entry name" value="GLUTATHIONE HYDROLASE"/>
    <property type="match status" value="1"/>
</dbReference>
<dbReference type="InterPro" id="IPR043138">
    <property type="entry name" value="GGT_lsub"/>
</dbReference>
<evidence type="ECO:0000313" key="3">
    <source>
        <dbReference type="Proteomes" id="UP000245698"/>
    </source>
</evidence>
<gene>
    <name evidence="2" type="ORF">BQ8482_320003</name>
</gene>
<protein>
    <submittedName>
        <fullName evidence="2">Uncharacterized protein</fullName>
    </submittedName>
</protein>
<proteinExistence type="inferred from homology"/>
<dbReference type="InterPro" id="IPR051792">
    <property type="entry name" value="GGT_bact"/>
</dbReference>
<dbReference type="Gene3D" id="1.10.246.130">
    <property type="match status" value="1"/>
</dbReference>
<dbReference type="Pfam" id="PF01019">
    <property type="entry name" value="G_glu_transpept"/>
    <property type="match status" value="1"/>
</dbReference>
<evidence type="ECO:0000256" key="1">
    <source>
        <dbReference type="ARBA" id="ARBA00009381"/>
    </source>
</evidence>
<dbReference type="SUPFAM" id="SSF56235">
    <property type="entry name" value="N-terminal nucleophile aminohydrolases (Ntn hydrolases)"/>
    <property type="match status" value="1"/>
</dbReference>
<evidence type="ECO:0000313" key="2">
    <source>
        <dbReference type="EMBL" id="SJM32851.1"/>
    </source>
</evidence>
<dbReference type="EMBL" id="FUIG01000040">
    <property type="protein sequence ID" value="SJM32851.1"/>
    <property type="molecule type" value="Genomic_DNA"/>
</dbReference>